<dbReference type="Proteomes" id="UP000799757">
    <property type="component" value="Unassembled WGS sequence"/>
</dbReference>
<dbReference type="GO" id="GO:0016705">
    <property type="term" value="F:oxidoreductase activity, acting on paired donors, with incorporation or reduction of molecular oxygen"/>
    <property type="evidence" value="ECO:0007669"/>
    <property type="project" value="InterPro"/>
</dbReference>
<dbReference type="GO" id="GO:0004497">
    <property type="term" value="F:monooxygenase activity"/>
    <property type="evidence" value="ECO:0007669"/>
    <property type="project" value="UniProtKB-KW"/>
</dbReference>
<keyword evidence="2 6" id="KW-0479">Metal-binding</keyword>
<dbReference type="InterPro" id="IPR001128">
    <property type="entry name" value="Cyt_P450"/>
</dbReference>
<dbReference type="SUPFAM" id="SSF48264">
    <property type="entry name" value="Cytochrome P450"/>
    <property type="match status" value="1"/>
</dbReference>
<evidence type="ECO:0000256" key="6">
    <source>
        <dbReference type="PIRSR" id="PIRSR602401-1"/>
    </source>
</evidence>
<dbReference type="GO" id="GO:0005506">
    <property type="term" value="F:iron ion binding"/>
    <property type="evidence" value="ECO:0007669"/>
    <property type="project" value="InterPro"/>
</dbReference>
<evidence type="ECO:0000256" key="3">
    <source>
        <dbReference type="ARBA" id="ARBA00023002"/>
    </source>
</evidence>
<sequence>MLTKYPELALDRWARKYGPLYSIRLGNQLFVILSDPGIAKDLFVTNGAIFSDRKEMFVKSQTVFAGRGVTATPYNDRWRKHRRIATIWLSQKAVDRYTPILDFEATDMIKALYADSKNGTVNINPQTYAGRCSLNNMTTITFGRRTDSIHHPLVKQALDLSREFMNTTGPMSNLVDFMPERVQKWFPWSMKTRGKKLHQGLVNTYGGFIKDIEHKMKAGIQLDDCLAKTMIEAREQEDLDDLDMAILASAFMIGGVETTASIMQWFSALIPAYPAIQRKAQEELDRVVGRDRLPTIEDEKNLPYCHAIIKEVERCHNPFWLGTPHVASEDFEYGSIFIPKGTVVVLNTWSMHYDESRWERPMKFDPDRYLPDSTLSSASANLTDPYLRDHWMFGAGRRICPGMLVAECEIWLAISRMLWAFDMSEIPGKPIDLKEYDGKSGRSPVPFVIQLKPRFEGVGKVLERERRGAESVRLRG</sequence>
<dbReference type="EMBL" id="MU002240">
    <property type="protein sequence ID" value="KAF2788168.1"/>
    <property type="molecule type" value="Genomic_DNA"/>
</dbReference>
<dbReference type="PANTHER" id="PTHR46300:SF2">
    <property type="entry name" value="CYTOCHROME P450 MONOOXYGENASE ALNH-RELATED"/>
    <property type="match status" value="1"/>
</dbReference>
<evidence type="ECO:0000256" key="4">
    <source>
        <dbReference type="ARBA" id="ARBA00023004"/>
    </source>
</evidence>
<accession>A0A6A6WW95</accession>
<protein>
    <submittedName>
        <fullName evidence="8">Cytochrome P450</fullName>
    </submittedName>
</protein>
<dbReference type="InterPro" id="IPR002401">
    <property type="entry name" value="Cyt_P450_E_grp-I"/>
</dbReference>
<evidence type="ECO:0000256" key="5">
    <source>
        <dbReference type="ARBA" id="ARBA00023033"/>
    </source>
</evidence>
<organism evidence="8 9">
    <name type="scientific">Melanomma pulvis-pyrius CBS 109.77</name>
    <dbReference type="NCBI Taxonomy" id="1314802"/>
    <lineage>
        <taxon>Eukaryota</taxon>
        <taxon>Fungi</taxon>
        <taxon>Dikarya</taxon>
        <taxon>Ascomycota</taxon>
        <taxon>Pezizomycotina</taxon>
        <taxon>Dothideomycetes</taxon>
        <taxon>Pleosporomycetidae</taxon>
        <taxon>Pleosporales</taxon>
        <taxon>Melanommataceae</taxon>
        <taxon>Melanomma</taxon>
    </lineage>
</organism>
<keyword evidence="5 7" id="KW-0503">Monooxygenase</keyword>
<evidence type="ECO:0000313" key="8">
    <source>
        <dbReference type="EMBL" id="KAF2788168.1"/>
    </source>
</evidence>
<proteinExistence type="inferred from homology"/>
<dbReference type="PRINTS" id="PR00385">
    <property type="entry name" value="P450"/>
</dbReference>
<dbReference type="InterPro" id="IPR036396">
    <property type="entry name" value="Cyt_P450_sf"/>
</dbReference>
<dbReference type="OrthoDB" id="1470350at2759"/>
<dbReference type="AlphaFoldDB" id="A0A6A6WW95"/>
<evidence type="ECO:0000256" key="7">
    <source>
        <dbReference type="RuleBase" id="RU000461"/>
    </source>
</evidence>
<gene>
    <name evidence="8" type="ORF">K505DRAFT_286604</name>
</gene>
<dbReference type="GO" id="GO:0020037">
    <property type="term" value="F:heme binding"/>
    <property type="evidence" value="ECO:0007669"/>
    <property type="project" value="InterPro"/>
</dbReference>
<keyword evidence="4 6" id="KW-0408">Iron</keyword>
<comment type="similarity">
    <text evidence="1 7">Belongs to the cytochrome P450 family.</text>
</comment>
<dbReference type="PANTHER" id="PTHR46300">
    <property type="entry name" value="P450, PUTATIVE (EUROFUNG)-RELATED-RELATED"/>
    <property type="match status" value="1"/>
</dbReference>
<dbReference type="Gene3D" id="1.10.630.10">
    <property type="entry name" value="Cytochrome P450"/>
    <property type="match status" value="1"/>
</dbReference>
<dbReference type="PROSITE" id="PS00086">
    <property type="entry name" value="CYTOCHROME_P450"/>
    <property type="match status" value="1"/>
</dbReference>
<feature type="binding site" description="axial binding residue" evidence="6">
    <location>
        <position position="400"/>
    </location>
    <ligand>
        <name>heme</name>
        <dbReference type="ChEBI" id="CHEBI:30413"/>
    </ligand>
    <ligandPart>
        <name>Fe</name>
        <dbReference type="ChEBI" id="CHEBI:18248"/>
    </ligandPart>
</feature>
<evidence type="ECO:0000313" key="9">
    <source>
        <dbReference type="Proteomes" id="UP000799757"/>
    </source>
</evidence>
<dbReference type="InterPro" id="IPR017972">
    <property type="entry name" value="Cyt_P450_CS"/>
</dbReference>
<name>A0A6A6WW95_9PLEO</name>
<keyword evidence="9" id="KW-1185">Reference proteome</keyword>
<dbReference type="InterPro" id="IPR050364">
    <property type="entry name" value="Cytochrome_P450_fung"/>
</dbReference>
<dbReference type="CDD" id="cd11065">
    <property type="entry name" value="CYP64-like"/>
    <property type="match status" value="1"/>
</dbReference>
<dbReference type="PRINTS" id="PR00463">
    <property type="entry name" value="EP450I"/>
</dbReference>
<dbReference type="Pfam" id="PF00067">
    <property type="entry name" value="p450"/>
    <property type="match status" value="1"/>
</dbReference>
<comment type="cofactor">
    <cofactor evidence="6">
        <name>heme</name>
        <dbReference type="ChEBI" id="CHEBI:30413"/>
    </cofactor>
</comment>
<evidence type="ECO:0000256" key="1">
    <source>
        <dbReference type="ARBA" id="ARBA00010617"/>
    </source>
</evidence>
<keyword evidence="6 7" id="KW-0349">Heme</keyword>
<reference evidence="8" key="1">
    <citation type="journal article" date="2020" name="Stud. Mycol.">
        <title>101 Dothideomycetes genomes: a test case for predicting lifestyles and emergence of pathogens.</title>
        <authorList>
            <person name="Haridas S."/>
            <person name="Albert R."/>
            <person name="Binder M."/>
            <person name="Bloem J."/>
            <person name="Labutti K."/>
            <person name="Salamov A."/>
            <person name="Andreopoulos B."/>
            <person name="Baker S."/>
            <person name="Barry K."/>
            <person name="Bills G."/>
            <person name="Bluhm B."/>
            <person name="Cannon C."/>
            <person name="Castanera R."/>
            <person name="Culley D."/>
            <person name="Daum C."/>
            <person name="Ezra D."/>
            <person name="Gonzalez J."/>
            <person name="Henrissat B."/>
            <person name="Kuo A."/>
            <person name="Liang C."/>
            <person name="Lipzen A."/>
            <person name="Lutzoni F."/>
            <person name="Magnuson J."/>
            <person name="Mondo S."/>
            <person name="Nolan M."/>
            <person name="Ohm R."/>
            <person name="Pangilinan J."/>
            <person name="Park H.-J."/>
            <person name="Ramirez L."/>
            <person name="Alfaro M."/>
            <person name="Sun H."/>
            <person name="Tritt A."/>
            <person name="Yoshinaga Y."/>
            <person name="Zwiers L.-H."/>
            <person name="Turgeon B."/>
            <person name="Goodwin S."/>
            <person name="Spatafora J."/>
            <person name="Crous P."/>
            <person name="Grigoriev I."/>
        </authorList>
    </citation>
    <scope>NUCLEOTIDE SEQUENCE</scope>
    <source>
        <strain evidence="8">CBS 109.77</strain>
    </source>
</reference>
<keyword evidence="3 7" id="KW-0560">Oxidoreductase</keyword>
<evidence type="ECO:0000256" key="2">
    <source>
        <dbReference type="ARBA" id="ARBA00022723"/>
    </source>
</evidence>